<evidence type="ECO:0000256" key="4">
    <source>
        <dbReference type="ARBA" id="ARBA00022729"/>
    </source>
</evidence>
<gene>
    <name evidence="5" type="ORF">DdX_11186</name>
</gene>
<keyword evidence="3" id="KW-0964">Secreted</keyword>
<evidence type="ECO:0000313" key="5">
    <source>
        <dbReference type="EMBL" id="KAI1709793.1"/>
    </source>
</evidence>
<evidence type="ECO:0000256" key="2">
    <source>
        <dbReference type="ARBA" id="ARBA00010112"/>
    </source>
</evidence>
<dbReference type="Pfam" id="PF01060">
    <property type="entry name" value="TTR-52"/>
    <property type="match status" value="1"/>
</dbReference>
<name>A0AAD4MXK7_9BILA</name>
<evidence type="ECO:0000256" key="1">
    <source>
        <dbReference type="ARBA" id="ARBA00004613"/>
    </source>
</evidence>
<evidence type="ECO:0000256" key="3">
    <source>
        <dbReference type="ARBA" id="ARBA00022525"/>
    </source>
</evidence>
<protein>
    <submittedName>
        <fullName evidence="5">Uncharacterized protein</fullName>
    </submittedName>
</protein>
<dbReference type="Gene3D" id="2.60.40.3330">
    <property type="match status" value="1"/>
</dbReference>
<keyword evidence="4" id="KW-0732">Signal</keyword>
<dbReference type="InterPro" id="IPR038479">
    <property type="entry name" value="Transthyretin-like_sf"/>
</dbReference>
<comment type="similarity">
    <text evidence="2">Belongs to the nematode transthyretin-like family.</text>
</comment>
<dbReference type="GO" id="GO:0005576">
    <property type="term" value="C:extracellular region"/>
    <property type="evidence" value="ECO:0007669"/>
    <property type="project" value="UniProtKB-SubCell"/>
</dbReference>
<proteinExistence type="inferred from homology"/>
<dbReference type="EMBL" id="JAKKPZ010000029">
    <property type="protein sequence ID" value="KAI1709793.1"/>
    <property type="molecule type" value="Genomic_DNA"/>
</dbReference>
<keyword evidence="6" id="KW-1185">Reference proteome</keyword>
<organism evidence="5 6">
    <name type="scientific">Ditylenchus destructor</name>
    <dbReference type="NCBI Taxonomy" id="166010"/>
    <lineage>
        <taxon>Eukaryota</taxon>
        <taxon>Metazoa</taxon>
        <taxon>Ecdysozoa</taxon>
        <taxon>Nematoda</taxon>
        <taxon>Chromadorea</taxon>
        <taxon>Rhabditida</taxon>
        <taxon>Tylenchina</taxon>
        <taxon>Tylenchomorpha</taxon>
        <taxon>Sphaerularioidea</taxon>
        <taxon>Anguinidae</taxon>
        <taxon>Anguininae</taxon>
        <taxon>Ditylenchus</taxon>
    </lineage>
</organism>
<dbReference type="Proteomes" id="UP001201812">
    <property type="component" value="Unassembled WGS sequence"/>
</dbReference>
<dbReference type="AlphaFoldDB" id="A0AAD4MXK7"/>
<evidence type="ECO:0000313" key="6">
    <source>
        <dbReference type="Proteomes" id="UP001201812"/>
    </source>
</evidence>
<accession>A0AAD4MXK7</accession>
<sequence length="107" mass="12207">MLSGQVQCSDPSVNLENTVVWLWEEFHTVWGRDDRNLASEKVLSADGKFRVEAWTYGNDKKIYLKIKHQCCPSRDCNGKIDFSGDWSKCDKGNCPLEMGNVPLESLH</sequence>
<dbReference type="InterPro" id="IPR001534">
    <property type="entry name" value="Transthyretin-like"/>
</dbReference>
<reference evidence="5" key="1">
    <citation type="submission" date="2022-01" db="EMBL/GenBank/DDBJ databases">
        <title>Genome Sequence Resource for Two Populations of Ditylenchus destructor, the Migratory Endoparasitic Phytonematode.</title>
        <authorList>
            <person name="Zhang H."/>
            <person name="Lin R."/>
            <person name="Xie B."/>
        </authorList>
    </citation>
    <scope>NUCLEOTIDE SEQUENCE</scope>
    <source>
        <strain evidence="5">BazhouSP</strain>
    </source>
</reference>
<comment type="caution">
    <text evidence="5">The sequence shown here is derived from an EMBL/GenBank/DDBJ whole genome shotgun (WGS) entry which is preliminary data.</text>
</comment>
<comment type="subcellular location">
    <subcellularLocation>
        <location evidence="1">Secreted</location>
    </subcellularLocation>
</comment>
<dbReference type="GO" id="GO:0009986">
    <property type="term" value="C:cell surface"/>
    <property type="evidence" value="ECO:0007669"/>
    <property type="project" value="InterPro"/>
</dbReference>